<keyword evidence="2" id="KW-1185">Reference proteome</keyword>
<reference evidence="2" key="1">
    <citation type="submission" date="2016-10" db="EMBL/GenBank/DDBJ databases">
        <authorList>
            <person name="Varghese N."/>
            <person name="Submissions S."/>
        </authorList>
    </citation>
    <scope>NUCLEOTIDE SEQUENCE [LARGE SCALE GENOMIC DNA]</scope>
    <source>
        <strain evidence="2">ATCC 29999</strain>
    </source>
</reference>
<gene>
    <name evidence="1" type="ORF">SAMN02982990_04611</name>
</gene>
<evidence type="ECO:0000313" key="2">
    <source>
        <dbReference type="Proteomes" id="UP000183223"/>
    </source>
</evidence>
<protein>
    <submittedName>
        <fullName evidence="1">Uncharacterized protein</fullName>
    </submittedName>
</protein>
<dbReference type="Proteomes" id="UP000183223">
    <property type="component" value="Unassembled WGS sequence"/>
</dbReference>
<evidence type="ECO:0000313" key="1">
    <source>
        <dbReference type="EMBL" id="SCZ74345.1"/>
    </source>
</evidence>
<dbReference type="EMBL" id="FMWJ01000056">
    <property type="protein sequence ID" value="SCZ74345.1"/>
    <property type="molecule type" value="Genomic_DNA"/>
</dbReference>
<organism evidence="1 2">
    <name type="scientific">Photorhabdus luminescens</name>
    <name type="common">Xenorhabdus luminescens</name>
    <dbReference type="NCBI Taxonomy" id="29488"/>
    <lineage>
        <taxon>Bacteria</taxon>
        <taxon>Pseudomonadati</taxon>
        <taxon>Pseudomonadota</taxon>
        <taxon>Gammaproteobacteria</taxon>
        <taxon>Enterobacterales</taxon>
        <taxon>Morganellaceae</taxon>
        <taxon>Photorhabdus</taxon>
    </lineage>
</organism>
<name>A0A1G5RJR1_PHOLU</name>
<dbReference type="InterPro" id="IPR056123">
    <property type="entry name" value="DUF7706"/>
</dbReference>
<accession>A0A1G5RJR1</accession>
<dbReference type="AlphaFoldDB" id="A0A1G5RJR1"/>
<sequence length="74" mass="8590">MWMKSIIKRHFNNIVLIMDKENFIFEALALAQLVKRLNWAEIRACAVNDEEAYQIKDAISKLQSALAYCGYAPR</sequence>
<proteinExistence type="predicted"/>
<dbReference type="Pfam" id="PF24806">
    <property type="entry name" value="DUF7706"/>
    <property type="match status" value="1"/>
</dbReference>